<accession>A0A2M7T7X1</accession>
<evidence type="ECO:0000256" key="9">
    <source>
        <dbReference type="ARBA" id="ARBA00040345"/>
    </source>
</evidence>
<evidence type="ECO:0000256" key="3">
    <source>
        <dbReference type="ARBA" id="ARBA00022676"/>
    </source>
</evidence>
<gene>
    <name evidence="11" type="ORF">COY37_05920</name>
</gene>
<evidence type="ECO:0000313" key="12">
    <source>
        <dbReference type="Proteomes" id="UP000230956"/>
    </source>
</evidence>
<evidence type="ECO:0000256" key="4">
    <source>
        <dbReference type="ARBA" id="ARBA00022679"/>
    </source>
</evidence>
<dbReference type="InterPro" id="IPR029044">
    <property type="entry name" value="Nucleotide-diphossugar_trans"/>
</dbReference>
<protein>
    <recommendedName>
        <fullName evidence="9">4,4'-diaponeurosporenoate glycosyltransferase</fullName>
    </recommendedName>
</protein>
<dbReference type="RefSeq" id="WP_286678396.1">
    <property type="nucleotide sequence ID" value="NZ_MNXI01000080.1"/>
</dbReference>
<dbReference type="CDD" id="cd02522">
    <property type="entry name" value="GT_2_like_a"/>
    <property type="match status" value="1"/>
</dbReference>
<dbReference type="Gene3D" id="3.90.550.10">
    <property type="entry name" value="Spore Coat Polysaccharide Biosynthesis Protein SpsA, Chain A"/>
    <property type="match status" value="1"/>
</dbReference>
<evidence type="ECO:0000256" key="1">
    <source>
        <dbReference type="ARBA" id="ARBA00004236"/>
    </source>
</evidence>
<dbReference type="PANTHER" id="PTHR43646">
    <property type="entry name" value="GLYCOSYLTRANSFERASE"/>
    <property type="match status" value="1"/>
</dbReference>
<evidence type="ECO:0000256" key="8">
    <source>
        <dbReference type="ARBA" id="ARBA00038120"/>
    </source>
</evidence>
<evidence type="ECO:0000256" key="5">
    <source>
        <dbReference type="ARBA" id="ARBA00023136"/>
    </source>
</evidence>
<keyword evidence="3" id="KW-0328">Glycosyltransferase</keyword>
<evidence type="ECO:0000256" key="6">
    <source>
        <dbReference type="ARBA" id="ARBA00037281"/>
    </source>
</evidence>
<comment type="subcellular location">
    <subcellularLocation>
        <location evidence="1">Cell membrane</location>
    </subcellularLocation>
</comment>
<comment type="similarity">
    <text evidence="8">Belongs to the glycosyltransferase 2 family. CrtQ subfamily.</text>
</comment>
<dbReference type="AlphaFoldDB" id="A0A2M7T7X1"/>
<organism evidence="11 12">
    <name type="scientific">Candidatus Aquicultor secundus</name>
    <dbReference type="NCBI Taxonomy" id="1973895"/>
    <lineage>
        <taxon>Bacteria</taxon>
        <taxon>Bacillati</taxon>
        <taxon>Actinomycetota</taxon>
        <taxon>Candidatus Aquicultoria</taxon>
        <taxon>Candidatus Aquicultorales</taxon>
        <taxon>Candidatus Aquicultoraceae</taxon>
        <taxon>Candidatus Aquicultor</taxon>
    </lineage>
</organism>
<comment type="caution">
    <text evidence="11">The sequence shown here is derived from an EMBL/GenBank/DDBJ whole genome shotgun (WGS) entry which is preliminary data.</text>
</comment>
<comment type="function">
    <text evidence="6">Catalyzes the glycosylation of 4,4'-diaponeurosporenoate, i.e. the esterification of glucose at the C1'' position with the carboxyl group of 4,4'-diaponeurosporenic acid, to form glycosyl-4,4'-diaponeurosporenoate. This is a step in the biosynthesis of staphyloxanthin, an orange pigment present in most staphylococci strains.</text>
</comment>
<name>A0A2M7T7X1_9ACTN</name>
<dbReference type="GO" id="GO:0016757">
    <property type="term" value="F:glycosyltransferase activity"/>
    <property type="evidence" value="ECO:0007669"/>
    <property type="project" value="UniProtKB-KW"/>
</dbReference>
<proteinExistence type="inferred from homology"/>
<dbReference type="EMBL" id="PFNG01000143">
    <property type="protein sequence ID" value="PIZ38609.1"/>
    <property type="molecule type" value="Genomic_DNA"/>
</dbReference>
<dbReference type="SUPFAM" id="SSF53448">
    <property type="entry name" value="Nucleotide-diphospho-sugar transferases"/>
    <property type="match status" value="1"/>
</dbReference>
<dbReference type="InterPro" id="IPR026461">
    <property type="entry name" value="Trfase_2_rSAM/seldom_assoc"/>
</dbReference>
<dbReference type="NCBIfam" id="TIGR04283">
    <property type="entry name" value="glyco_like_mftF"/>
    <property type="match status" value="1"/>
</dbReference>
<keyword evidence="4 11" id="KW-0808">Transferase</keyword>
<evidence type="ECO:0000256" key="2">
    <source>
        <dbReference type="ARBA" id="ARBA00022475"/>
    </source>
</evidence>
<evidence type="ECO:0000259" key="10">
    <source>
        <dbReference type="Pfam" id="PF00535"/>
    </source>
</evidence>
<comment type="pathway">
    <text evidence="7">Carotenoid biosynthesis; staphyloxanthin biosynthesis; staphyloxanthin from farnesyl diphosphate: step 4/5.</text>
</comment>
<evidence type="ECO:0000256" key="7">
    <source>
        <dbReference type="ARBA" id="ARBA00037904"/>
    </source>
</evidence>
<dbReference type="Pfam" id="PF00535">
    <property type="entry name" value="Glycos_transf_2"/>
    <property type="match status" value="1"/>
</dbReference>
<dbReference type="InterPro" id="IPR001173">
    <property type="entry name" value="Glyco_trans_2-like"/>
</dbReference>
<dbReference type="Proteomes" id="UP000230956">
    <property type="component" value="Unassembled WGS sequence"/>
</dbReference>
<keyword evidence="2" id="KW-1003">Cell membrane</keyword>
<keyword evidence="5" id="KW-0472">Membrane</keyword>
<dbReference type="PANTHER" id="PTHR43646:SF2">
    <property type="entry name" value="GLYCOSYLTRANSFERASE 2-LIKE DOMAIN-CONTAINING PROTEIN"/>
    <property type="match status" value="1"/>
</dbReference>
<reference evidence="12" key="1">
    <citation type="submission" date="2017-09" db="EMBL/GenBank/DDBJ databases">
        <title>Depth-based differentiation of microbial function through sediment-hosted aquifers and enrichment of novel symbionts in the deep terrestrial subsurface.</title>
        <authorList>
            <person name="Probst A.J."/>
            <person name="Ladd B."/>
            <person name="Jarett J.K."/>
            <person name="Geller-Mcgrath D.E."/>
            <person name="Sieber C.M.K."/>
            <person name="Emerson J.B."/>
            <person name="Anantharaman K."/>
            <person name="Thomas B.C."/>
            <person name="Malmstrom R."/>
            <person name="Stieglmeier M."/>
            <person name="Klingl A."/>
            <person name="Woyke T."/>
            <person name="Ryan C.M."/>
            <person name="Banfield J.F."/>
        </authorList>
    </citation>
    <scope>NUCLEOTIDE SEQUENCE [LARGE SCALE GENOMIC DNA]</scope>
</reference>
<evidence type="ECO:0000313" key="11">
    <source>
        <dbReference type="EMBL" id="PIZ38609.1"/>
    </source>
</evidence>
<feature type="domain" description="Glycosyltransferase 2-like" evidence="10">
    <location>
        <begin position="3"/>
        <end position="122"/>
    </location>
</feature>
<sequence length="228" mass="25019">MISIIIPVLNEEAALPAFLQQIKALEGDFELLICDGGSTDKTVEVARGYDLANINLVETPRGRACQMNAGARAASGDILLFLHADTYIGADALTSIESAMREDAVAGGRFKVKLDNPAAPYRMIGALINVRDGIFGGFTGDQAIFVRKSVFEKMGGFKEIELCEDIDLAVRLKDAGKVIRLPLYVITAARRWEKKGLARTILLMWLIRLLFYARVSPKKLAAIYADVR</sequence>
<dbReference type="GO" id="GO:0005886">
    <property type="term" value="C:plasma membrane"/>
    <property type="evidence" value="ECO:0007669"/>
    <property type="project" value="UniProtKB-SubCell"/>
</dbReference>